<dbReference type="Pfam" id="PF01743">
    <property type="entry name" value="PolyA_pol"/>
    <property type="match status" value="1"/>
</dbReference>
<keyword evidence="3" id="KW-0547">Nucleotide-binding</keyword>
<proteinExistence type="inferred from homology"/>
<dbReference type="InterPro" id="IPR032828">
    <property type="entry name" value="PolyA_RNA-bd"/>
</dbReference>
<keyword evidence="9" id="KW-1185">Reference proteome</keyword>
<dbReference type="GO" id="GO:1990180">
    <property type="term" value="P:mitochondrial tRNA 3'-end processing"/>
    <property type="evidence" value="ECO:0007669"/>
    <property type="project" value="EnsemblFungi"/>
</dbReference>
<dbReference type="SUPFAM" id="SSF81301">
    <property type="entry name" value="Nucleotidyltransferase"/>
    <property type="match status" value="1"/>
</dbReference>
<comment type="caution">
    <text evidence="8">The sequence shown here is derived from an EMBL/GenBank/DDBJ whole genome shotgun (WGS) entry which is preliminary data.</text>
</comment>
<sequence>MGYEFAVHVNQYLEQQGMATRSIAKIDSNPAKSKHLETATTKLFDQEVDFCNLRTEVYDEDSRIPSQITFGTPTEDAYRRDTTINSLFYNINTHSVEDLTSQGLPDLASGTIRTPLSPYETFREDPLRVMRCIRFASRFNFTLVPELLEAAKDVTIKDALVSKISKERIGTELEKMITGPSPALAIHYIHDLGLYSTVFDSGVLPPCPASPPVQDPRLAVRAVDTLQWLLVNHLPSQPENQVRLLYYGAALLPFLNVFTVIKKKKMNAVQLVLRDALKATNHDSGDINTLFRGIPILQQAVQQQQHSPISRPDLGMIIRDIGPLWSTSLHLALLHTILTSQPDWHGQAPAPAPILECIHDYQALYTQVYDYAIQDAHAWRPLMDGKKATQLLGVKPGPIVQELMHVMMYWQLEHPDSTVEDCAEMLKTYWVDKQS</sequence>
<protein>
    <submittedName>
        <fullName evidence="8">Poly A polymerase C-terminal region-like protein</fullName>
    </submittedName>
</protein>
<comment type="similarity">
    <text evidence="1 5">Belongs to the tRNA nucleotidyltransferase/poly(A) polymerase family.</text>
</comment>
<feature type="domain" description="tRNA nucleotidyltransferase/poly(A) polymerase RNA and SrmB- binding" evidence="7">
    <location>
        <begin position="140"/>
        <end position="199"/>
    </location>
</feature>
<dbReference type="InterPro" id="IPR043519">
    <property type="entry name" value="NT_sf"/>
</dbReference>
<dbReference type="Gene3D" id="3.30.460.10">
    <property type="entry name" value="Beta Polymerase, domain 2"/>
    <property type="match status" value="1"/>
</dbReference>
<dbReference type="GO" id="GO:0001680">
    <property type="term" value="P:tRNA 3'-terminal CCA addition"/>
    <property type="evidence" value="ECO:0007669"/>
    <property type="project" value="EnsemblFungi"/>
</dbReference>
<keyword evidence="2 5" id="KW-0808">Transferase</keyword>
<evidence type="ECO:0000256" key="5">
    <source>
        <dbReference type="RuleBase" id="RU003953"/>
    </source>
</evidence>
<accession>A0A1X2GWS2</accession>
<dbReference type="GO" id="GO:0000049">
    <property type="term" value="F:tRNA binding"/>
    <property type="evidence" value="ECO:0007669"/>
    <property type="project" value="EnsemblFungi"/>
</dbReference>
<dbReference type="PANTHER" id="PTHR13734:SF5">
    <property type="entry name" value="CCA TRNA NUCLEOTIDYLTRANSFERASE, MITOCHONDRIAL"/>
    <property type="match status" value="1"/>
</dbReference>
<reference evidence="8 9" key="1">
    <citation type="submission" date="2016-07" db="EMBL/GenBank/DDBJ databases">
        <title>Pervasive Adenine N6-methylation of Active Genes in Fungi.</title>
        <authorList>
            <consortium name="DOE Joint Genome Institute"/>
            <person name="Mondo S.J."/>
            <person name="Dannebaum R.O."/>
            <person name="Kuo R.C."/>
            <person name="Labutti K."/>
            <person name="Haridas S."/>
            <person name="Kuo A."/>
            <person name="Salamov A."/>
            <person name="Ahrendt S.R."/>
            <person name="Lipzen A."/>
            <person name="Sullivan W."/>
            <person name="Andreopoulos W.B."/>
            <person name="Clum A."/>
            <person name="Lindquist E."/>
            <person name="Daum C."/>
            <person name="Ramamoorthy G.K."/>
            <person name="Gryganskyi A."/>
            <person name="Culley D."/>
            <person name="Magnuson J.K."/>
            <person name="James T.Y."/>
            <person name="O'Malley M.A."/>
            <person name="Stajich J.E."/>
            <person name="Spatafora J.W."/>
            <person name="Visel A."/>
            <person name="Grigoriev I.V."/>
        </authorList>
    </citation>
    <scope>NUCLEOTIDE SEQUENCE [LARGE SCALE GENOMIC DNA]</scope>
    <source>
        <strain evidence="8 9">NRRL 3301</strain>
    </source>
</reference>
<dbReference type="GO" id="GO:0005759">
    <property type="term" value="C:mitochondrial matrix"/>
    <property type="evidence" value="ECO:0007669"/>
    <property type="project" value="EnsemblFungi"/>
</dbReference>
<evidence type="ECO:0000256" key="2">
    <source>
        <dbReference type="ARBA" id="ARBA00022679"/>
    </source>
</evidence>
<evidence type="ECO:0000313" key="9">
    <source>
        <dbReference type="Proteomes" id="UP000242146"/>
    </source>
</evidence>
<name>A0A1X2GWS2_9FUNG</name>
<evidence type="ECO:0000313" key="8">
    <source>
        <dbReference type="EMBL" id="ORX62529.1"/>
    </source>
</evidence>
<keyword evidence="4 5" id="KW-0694">RNA-binding</keyword>
<evidence type="ECO:0000259" key="6">
    <source>
        <dbReference type="Pfam" id="PF01743"/>
    </source>
</evidence>
<dbReference type="SUPFAM" id="SSF81891">
    <property type="entry name" value="Poly A polymerase C-terminal region-like"/>
    <property type="match status" value="1"/>
</dbReference>
<dbReference type="PANTHER" id="PTHR13734">
    <property type="entry name" value="TRNA-NUCLEOTIDYLTRANSFERASE"/>
    <property type="match status" value="1"/>
</dbReference>
<organism evidence="8 9">
    <name type="scientific">Hesseltinella vesiculosa</name>
    <dbReference type="NCBI Taxonomy" id="101127"/>
    <lineage>
        <taxon>Eukaryota</taxon>
        <taxon>Fungi</taxon>
        <taxon>Fungi incertae sedis</taxon>
        <taxon>Mucoromycota</taxon>
        <taxon>Mucoromycotina</taxon>
        <taxon>Mucoromycetes</taxon>
        <taxon>Mucorales</taxon>
        <taxon>Cunninghamellaceae</taxon>
        <taxon>Hesseltinella</taxon>
    </lineage>
</organism>
<dbReference type="GO" id="GO:0004810">
    <property type="term" value="F:CCA tRNA nucleotidyltransferase activity"/>
    <property type="evidence" value="ECO:0007669"/>
    <property type="project" value="EnsemblFungi"/>
</dbReference>
<evidence type="ECO:0000256" key="4">
    <source>
        <dbReference type="ARBA" id="ARBA00022884"/>
    </source>
</evidence>
<dbReference type="STRING" id="101127.A0A1X2GWS2"/>
<gene>
    <name evidence="8" type="ORF">DM01DRAFT_1360690</name>
</gene>
<dbReference type="Gene3D" id="1.10.3090.10">
    <property type="entry name" value="cca-adding enzyme, domain 2"/>
    <property type="match status" value="1"/>
</dbReference>
<feature type="domain" description="Poly A polymerase head" evidence="6">
    <location>
        <begin position="5"/>
        <end position="113"/>
    </location>
</feature>
<dbReference type="EMBL" id="MCGT01000001">
    <property type="protein sequence ID" value="ORX62529.1"/>
    <property type="molecule type" value="Genomic_DNA"/>
</dbReference>
<dbReference type="AlphaFoldDB" id="A0A1X2GWS2"/>
<dbReference type="InterPro" id="IPR002646">
    <property type="entry name" value="PolA_pol_head_dom"/>
</dbReference>
<evidence type="ECO:0000256" key="1">
    <source>
        <dbReference type="ARBA" id="ARBA00007265"/>
    </source>
</evidence>
<dbReference type="Proteomes" id="UP000242146">
    <property type="component" value="Unassembled WGS sequence"/>
</dbReference>
<dbReference type="GO" id="GO:0052927">
    <property type="term" value="F:CC tRNA cytidylyltransferase activity"/>
    <property type="evidence" value="ECO:0007669"/>
    <property type="project" value="EnsemblFungi"/>
</dbReference>
<dbReference type="GO" id="GO:0052929">
    <property type="term" value="F:ATP:3'-cytidine-cytidine-tRNA adenylyltransferase activity"/>
    <property type="evidence" value="ECO:0007669"/>
    <property type="project" value="EnsemblFungi"/>
</dbReference>
<dbReference type="GO" id="GO:0002135">
    <property type="term" value="F:CTP binding"/>
    <property type="evidence" value="ECO:0007669"/>
    <property type="project" value="EnsemblFungi"/>
</dbReference>
<evidence type="ECO:0000259" key="7">
    <source>
        <dbReference type="Pfam" id="PF12627"/>
    </source>
</evidence>
<dbReference type="Pfam" id="PF12627">
    <property type="entry name" value="PolyA_pol_RNAbd"/>
    <property type="match status" value="1"/>
</dbReference>
<evidence type="ECO:0000256" key="3">
    <source>
        <dbReference type="ARBA" id="ARBA00022741"/>
    </source>
</evidence>
<dbReference type="OrthoDB" id="445712at2759"/>